<evidence type="ECO:0000313" key="16">
    <source>
        <dbReference type="EMBL" id="CAF4081408.1"/>
    </source>
</evidence>
<keyword evidence="7" id="KW-0256">Endoplasmic reticulum</keyword>
<keyword evidence="5 13" id="KW-0732">Signal</keyword>
<evidence type="ECO:0000256" key="2">
    <source>
        <dbReference type="ARBA" id="ARBA00004319"/>
    </source>
</evidence>
<dbReference type="PROSITE" id="PS51352">
    <property type="entry name" value="THIOREDOXIN_2"/>
    <property type="match status" value="3"/>
</dbReference>
<dbReference type="GO" id="GO:0034976">
    <property type="term" value="P:response to endoplasmic reticulum stress"/>
    <property type="evidence" value="ECO:0007669"/>
    <property type="project" value="TreeGrafter"/>
</dbReference>
<reference evidence="15" key="1">
    <citation type="submission" date="2021-02" db="EMBL/GenBank/DDBJ databases">
        <authorList>
            <person name="Nowell W R."/>
        </authorList>
    </citation>
    <scope>NUCLEOTIDE SEQUENCE</scope>
</reference>
<dbReference type="PRINTS" id="PR00421">
    <property type="entry name" value="THIOREDOXIN"/>
</dbReference>
<evidence type="ECO:0000259" key="14">
    <source>
        <dbReference type="PROSITE" id="PS51352"/>
    </source>
</evidence>
<feature type="domain" description="Thioredoxin" evidence="14">
    <location>
        <begin position="133"/>
        <end position="260"/>
    </location>
</feature>
<dbReference type="InterPro" id="IPR013766">
    <property type="entry name" value="Thioredoxin_domain"/>
</dbReference>
<dbReference type="GO" id="GO:0009986">
    <property type="term" value="C:cell surface"/>
    <property type="evidence" value="ECO:0007669"/>
    <property type="project" value="TreeGrafter"/>
</dbReference>
<feature type="domain" description="Thioredoxin" evidence="14">
    <location>
        <begin position="482"/>
        <end position="610"/>
    </location>
</feature>
<dbReference type="Pfam" id="PF00085">
    <property type="entry name" value="Thioredoxin"/>
    <property type="match status" value="3"/>
</dbReference>
<dbReference type="FunFam" id="3.40.30.10:FF:000107">
    <property type="entry name" value="Protein disulfide-isomerase 5-2"/>
    <property type="match status" value="1"/>
</dbReference>
<evidence type="ECO:0000256" key="10">
    <source>
        <dbReference type="ARBA" id="ARBA00023284"/>
    </source>
</evidence>
<dbReference type="AlphaFoldDB" id="A0A815I6C3"/>
<dbReference type="PANTHER" id="PTHR18929:SF210">
    <property type="entry name" value="PROTEIN DISULFIDE-ISOMERASE A4"/>
    <property type="match status" value="1"/>
</dbReference>
<keyword evidence="8 11" id="KW-1015">Disulfide bond</keyword>
<dbReference type="InterPro" id="IPR036249">
    <property type="entry name" value="Thioredoxin-like_sf"/>
</dbReference>
<feature type="signal peptide" evidence="13">
    <location>
        <begin position="1"/>
        <end position="16"/>
    </location>
</feature>
<keyword evidence="9 13" id="KW-0413">Isomerase</keyword>
<evidence type="ECO:0000256" key="11">
    <source>
        <dbReference type="PIRSR" id="PIRSR605792-51"/>
    </source>
</evidence>
<comment type="subcellular location">
    <subcellularLocation>
        <location evidence="2">Endoplasmic reticulum lumen</location>
    </subcellularLocation>
</comment>
<dbReference type="GO" id="GO:0006457">
    <property type="term" value="P:protein folding"/>
    <property type="evidence" value="ECO:0007669"/>
    <property type="project" value="TreeGrafter"/>
</dbReference>
<dbReference type="PROSITE" id="PS00194">
    <property type="entry name" value="THIOREDOXIN_1"/>
    <property type="match status" value="2"/>
</dbReference>
<evidence type="ECO:0000256" key="3">
    <source>
        <dbReference type="ARBA" id="ARBA00006347"/>
    </source>
</evidence>
<evidence type="ECO:0000256" key="1">
    <source>
        <dbReference type="ARBA" id="ARBA00001182"/>
    </source>
</evidence>
<feature type="disulfide bond" description="Redox-active" evidence="11">
    <location>
        <begin position="181"/>
        <end position="184"/>
    </location>
</feature>
<feature type="disulfide bond" description="Redox-active" evidence="11">
    <location>
        <begin position="533"/>
        <end position="536"/>
    </location>
</feature>
<dbReference type="SUPFAM" id="SSF52833">
    <property type="entry name" value="Thioredoxin-like"/>
    <property type="match status" value="5"/>
</dbReference>
<dbReference type="GO" id="GO:0005788">
    <property type="term" value="C:endoplasmic reticulum lumen"/>
    <property type="evidence" value="ECO:0007669"/>
    <property type="project" value="UniProtKB-SubCell"/>
</dbReference>
<keyword evidence="6" id="KW-0677">Repeat</keyword>
<dbReference type="NCBIfam" id="TIGR01126">
    <property type="entry name" value="pdi_dom"/>
    <property type="match status" value="1"/>
</dbReference>
<dbReference type="GO" id="GO:0003756">
    <property type="term" value="F:protein disulfide isomerase activity"/>
    <property type="evidence" value="ECO:0007669"/>
    <property type="project" value="UniProtKB-EC"/>
</dbReference>
<feature type="domain" description="Thioredoxin" evidence="14">
    <location>
        <begin position="11"/>
        <end position="127"/>
    </location>
</feature>
<comment type="similarity">
    <text evidence="3 12">Belongs to the protein disulfide isomerase family.</text>
</comment>
<evidence type="ECO:0000256" key="7">
    <source>
        <dbReference type="ARBA" id="ARBA00022824"/>
    </source>
</evidence>
<evidence type="ECO:0000256" key="12">
    <source>
        <dbReference type="RuleBase" id="RU004208"/>
    </source>
</evidence>
<dbReference type="CDD" id="cd02961">
    <property type="entry name" value="PDI_a_family"/>
    <property type="match status" value="2"/>
</dbReference>
<comment type="caution">
    <text evidence="15">The sequence shown here is derived from an EMBL/GenBank/DDBJ whole genome shotgun (WGS) entry which is preliminary data.</text>
</comment>
<dbReference type="NCBIfam" id="TIGR01130">
    <property type="entry name" value="ER_PDI_fam"/>
    <property type="match status" value="1"/>
</dbReference>
<dbReference type="EMBL" id="CAJOBE010009276">
    <property type="protein sequence ID" value="CAF4081408.1"/>
    <property type="molecule type" value="Genomic_DNA"/>
</dbReference>
<dbReference type="PANTHER" id="PTHR18929">
    <property type="entry name" value="PROTEIN DISULFIDE ISOMERASE"/>
    <property type="match status" value="1"/>
</dbReference>
<protein>
    <recommendedName>
        <fullName evidence="4 13">Protein disulfide-isomerase</fullName>
        <ecNumber evidence="4 13">5.3.4.1</ecNumber>
    </recommendedName>
</protein>
<dbReference type="EC" id="5.3.4.1" evidence="4 13"/>
<dbReference type="Gene3D" id="3.40.30.10">
    <property type="entry name" value="Glutaredoxin"/>
    <property type="match status" value="5"/>
</dbReference>
<evidence type="ECO:0000256" key="8">
    <source>
        <dbReference type="ARBA" id="ARBA00023157"/>
    </source>
</evidence>
<evidence type="ECO:0000313" key="15">
    <source>
        <dbReference type="EMBL" id="CAF1361712.1"/>
    </source>
</evidence>
<keyword evidence="10 11" id="KW-0676">Redox-active center</keyword>
<dbReference type="InterPro" id="IPR005788">
    <property type="entry name" value="PDI_thioredoxin-like_dom"/>
</dbReference>
<proteinExistence type="inferred from homology"/>
<name>A0A815I6C3_9BILA</name>
<comment type="catalytic activity">
    <reaction evidence="1 13">
        <text>Catalyzes the rearrangement of -S-S- bonds in proteins.</text>
        <dbReference type="EC" id="5.3.4.1"/>
    </reaction>
</comment>
<evidence type="ECO:0000256" key="6">
    <source>
        <dbReference type="ARBA" id="ARBA00022737"/>
    </source>
</evidence>
<dbReference type="InterPro" id="IPR017937">
    <property type="entry name" value="Thioredoxin_CS"/>
</dbReference>
<gene>
    <name evidence="16" type="ORF">FNK824_LOCUS30383</name>
    <name evidence="15" type="ORF">SEV965_LOCUS29411</name>
</gene>
<dbReference type="InterPro" id="IPR005792">
    <property type="entry name" value="Prot_disulphide_isomerase"/>
</dbReference>
<evidence type="ECO:0000256" key="5">
    <source>
        <dbReference type="ARBA" id="ARBA00022729"/>
    </source>
</evidence>
<dbReference type="CDD" id="cd02995">
    <property type="entry name" value="PDI_a_PDI_a'_C"/>
    <property type="match status" value="1"/>
</dbReference>
<dbReference type="Proteomes" id="UP000663874">
    <property type="component" value="Unassembled WGS sequence"/>
</dbReference>
<evidence type="ECO:0000313" key="17">
    <source>
        <dbReference type="Proteomes" id="UP000663889"/>
    </source>
</evidence>
<dbReference type="Proteomes" id="UP000663889">
    <property type="component" value="Unassembled WGS sequence"/>
</dbReference>
<evidence type="ECO:0000256" key="13">
    <source>
        <dbReference type="RuleBase" id="RU361130"/>
    </source>
</evidence>
<sequence>MRSILLLACTCLLAFAFDEFVMPDGDDTVLSGPNVVIDLSKDNFTQFIQQHPVVIAEFYAPWCQHCKQLVPHYEQAARLMKDAENPVAFAKIDATVEQILAQEYSIEGYPTLKIFHRNSPKPIDYEGPRQPGSAIADYIKDFANPNWTPPPSDVVILTSENFTQFIVNEELTLVEFYAPWCGHCKRLEPKLEKAATLLKKDTNIRLAKVDATVEAELAATHNITGYPSLFVYRKGGKRTIYEGEQRTEHGIVSYMKEFLSLPSRELRNINDYKSLFRRNDQPIIIGIFNNEQDRLYQLFIDYAYKKRKIFQFGHTFEKLSTLNDVQTPAIILQHHPDVRSKYENEKFIFNKEDALEDDIEQFIEQHKIPLVGIITQENQQNIYLSRRPICIVIYDLDFSFDYRERTQYWRNKVLKVANNYKNKRTFAIADEEKMSSLLKEFGLEESGEDVNTVCYDLQGLKYRMEDNDEFTSETFEEFVNQLDKGKIKPYFKSQPIPKQSIVNGIHILVGKNFDKIVKDNKKNVLVFFYAPWCGHCNEFKPTYSKLAERYTSQSNVILAQIDATANDIPPGFDVTGYPTIYIMPKNKKPVKYEGNRDINDLVNFIEKNIETKSEL</sequence>
<evidence type="ECO:0000256" key="4">
    <source>
        <dbReference type="ARBA" id="ARBA00012723"/>
    </source>
</evidence>
<evidence type="ECO:0000256" key="9">
    <source>
        <dbReference type="ARBA" id="ARBA00023235"/>
    </source>
</evidence>
<dbReference type="Pfam" id="PF13848">
    <property type="entry name" value="Thioredoxin_6"/>
    <property type="match status" value="1"/>
</dbReference>
<feature type="chain" id="PRO_5035953212" description="Protein disulfide-isomerase" evidence="13">
    <location>
        <begin position="17"/>
        <end position="615"/>
    </location>
</feature>
<accession>A0A815I6C3</accession>
<organism evidence="15 17">
    <name type="scientific">Rotaria sordida</name>
    <dbReference type="NCBI Taxonomy" id="392033"/>
    <lineage>
        <taxon>Eukaryota</taxon>
        <taxon>Metazoa</taxon>
        <taxon>Spiralia</taxon>
        <taxon>Gnathifera</taxon>
        <taxon>Rotifera</taxon>
        <taxon>Eurotatoria</taxon>
        <taxon>Bdelloidea</taxon>
        <taxon>Philodinida</taxon>
        <taxon>Philodinidae</taxon>
        <taxon>Rotaria</taxon>
    </lineage>
</organism>
<dbReference type="EMBL" id="CAJNOU010002963">
    <property type="protein sequence ID" value="CAF1361712.1"/>
    <property type="molecule type" value="Genomic_DNA"/>
</dbReference>